<keyword evidence="3" id="KW-1185">Reference proteome</keyword>
<evidence type="ECO:0000313" key="2">
    <source>
        <dbReference type="EMBL" id="OTF76460.1"/>
    </source>
</evidence>
<protein>
    <recommendedName>
        <fullName evidence="4">Zinc finger C2HC domain-containing protein</fullName>
    </recommendedName>
</protein>
<evidence type="ECO:0000313" key="3">
    <source>
        <dbReference type="Proteomes" id="UP000194236"/>
    </source>
</evidence>
<evidence type="ECO:0000256" key="1">
    <source>
        <dbReference type="SAM" id="MobiDB-lite"/>
    </source>
</evidence>
<feature type="region of interest" description="Disordered" evidence="1">
    <location>
        <begin position="139"/>
        <end position="167"/>
    </location>
</feature>
<gene>
    <name evidence="2" type="ORF">BLA29_007841</name>
</gene>
<comment type="caution">
    <text evidence="2">The sequence shown here is derived from an EMBL/GenBank/DDBJ whole genome shotgun (WGS) entry which is preliminary data.</text>
</comment>
<accession>A0A1Y3B6I3</accession>
<feature type="region of interest" description="Disordered" evidence="1">
    <location>
        <begin position="49"/>
        <end position="90"/>
    </location>
</feature>
<sequence length="167" mass="19223">EKHLIICQKIKEKKRKLFDAAKQRAENLDKINLVPTEINVIEQNAVSKSKNNVNNKTTNNGGGKKKPTTTKTTTGNNDTMKKQSNWRQQHQEFIRTIRAARGAQQQSGAIPPGFTECPTCQRRFSIKAADRHIEWCAESQHKQRQRQQNVAKNQEALERMKARTKKF</sequence>
<dbReference type="EMBL" id="MUJZ01037399">
    <property type="protein sequence ID" value="OTF76460.1"/>
    <property type="molecule type" value="Genomic_DNA"/>
</dbReference>
<feature type="compositionally biased region" description="Low complexity" evidence="1">
    <location>
        <begin position="69"/>
        <end position="78"/>
    </location>
</feature>
<dbReference type="AlphaFoldDB" id="A0A1Y3B6I3"/>
<dbReference type="PANTHER" id="PTHR13555">
    <property type="entry name" value="C2H2 ZINC FINGER CGI-62-RELATED"/>
    <property type="match status" value="1"/>
</dbReference>
<dbReference type="InterPro" id="IPR026319">
    <property type="entry name" value="ZC2HC1A/B-like"/>
</dbReference>
<reference evidence="2 3" key="1">
    <citation type="submission" date="2017-03" db="EMBL/GenBank/DDBJ databases">
        <title>Genome Survey of Euroglyphus maynei.</title>
        <authorList>
            <person name="Arlian L.G."/>
            <person name="Morgan M.S."/>
            <person name="Rider S.D."/>
        </authorList>
    </citation>
    <scope>NUCLEOTIDE SEQUENCE [LARGE SCALE GENOMIC DNA]</scope>
    <source>
        <strain evidence="2">Arlian Lab</strain>
        <tissue evidence="2">Whole body</tissue>
    </source>
</reference>
<feature type="non-terminal residue" evidence="2">
    <location>
        <position position="1"/>
    </location>
</feature>
<dbReference type="Proteomes" id="UP000194236">
    <property type="component" value="Unassembled WGS sequence"/>
</dbReference>
<evidence type="ECO:0008006" key="4">
    <source>
        <dbReference type="Google" id="ProtNLM"/>
    </source>
</evidence>
<dbReference type="OrthoDB" id="10066537at2759"/>
<name>A0A1Y3B6I3_EURMA</name>
<proteinExistence type="predicted"/>
<dbReference type="PANTHER" id="PTHR13555:SF5">
    <property type="entry name" value="ZINC-FINGER OF A C2HC-TYPE"/>
    <property type="match status" value="1"/>
</dbReference>
<organism evidence="2 3">
    <name type="scientific">Euroglyphus maynei</name>
    <name type="common">Mayne's house dust mite</name>
    <dbReference type="NCBI Taxonomy" id="6958"/>
    <lineage>
        <taxon>Eukaryota</taxon>
        <taxon>Metazoa</taxon>
        <taxon>Ecdysozoa</taxon>
        <taxon>Arthropoda</taxon>
        <taxon>Chelicerata</taxon>
        <taxon>Arachnida</taxon>
        <taxon>Acari</taxon>
        <taxon>Acariformes</taxon>
        <taxon>Sarcoptiformes</taxon>
        <taxon>Astigmata</taxon>
        <taxon>Psoroptidia</taxon>
        <taxon>Analgoidea</taxon>
        <taxon>Pyroglyphidae</taxon>
        <taxon>Pyroglyphinae</taxon>
        <taxon>Euroglyphus</taxon>
    </lineage>
</organism>
<feature type="compositionally biased region" description="Low complexity" evidence="1">
    <location>
        <begin position="49"/>
        <end position="59"/>
    </location>
</feature>